<dbReference type="Gene3D" id="3.40.50.720">
    <property type="entry name" value="NAD(P)-binding Rossmann-like Domain"/>
    <property type="match status" value="1"/>
</dbReference>
<dbReference type="PANTHER" id="PTHR43431">
    <property type="entry name" value="OXIDOREDUCTASE, SHORT CHAIN DEHYDROGENASE/REDUCTASE FAMILY (AFU_ORTHOLOGUE AFUA_5G14000)"/>
    <property type="match status" value="1"/>
</dbReference>
<dbReference type="VEuPathDB" id="FungiDB:H257_06889"/>
<dbReference type="InterPro" id="IPR002347">
    <property type="entry name" value="SDR_fam"/>
</dbReference>
<proteinExistence type="predicted"/>
<reference evidence="1" key="1">
    <citation type="submission" date="2013-12" db="EMBL/GenBank/DDBJ databases">
        <title>The Genome Sequence of Aphanomyces astaci APO3.</title>
        <authorList>
            <consortium name="The Broad Institute Genomics Platform"/>
            <person name="Russ C."/>
            <person name="Tyler B."/>
            <person name="van West P."/>
            <person name="Dieguez-Uribeondo J."/>
            <person name="Young S.K."/>
            <person name="Zeng Q."/>
            <person name="Gargeya S."/>
            <person name="Fitzgerald M."/>
            <person name="Abouelleil A."/>
            <person name="Alvarado L."/>
            <person name="Chapman S.B."/>
            <person name="Gainer-Dewar J."/>
            <person name="Goldberg J."/>
            <person name="Griggs A."/>
            <person name="Gujja S."/>
            <person name="Hansen M."/>
            <person name="Howarth C."/>
            <person name="Imamovic A."/>
            <person name="Ireland A."/>
            <person name="Larimer J."/>
            <person name="McCowan C."/>
            <person name="Murphy C."/>
            <person name="Pearson M."/>
            <person name="Poon T.W."/>
            <person name="Priest M."/>
            <person name="Roberts A."/>
            <person name="Saif S."/>
            <person name="Shea T."/>
            <person name="Sykes S."/>
            <person name="Wortman J."/>
            <person name="Nusbaum C."/>
            <person name="Birren B."/>
        </authorList>
    </citation>
    <scope>NUCLEOTIDE SEQUENCE [LARGE SCALE GENOMIC DNA]</scope>
    <source>
        <strain evidence="1">APO3</strain>
    </source>
</reference>
<dbReference type="AlphaFoldDB" id="W4GIW2"/>
<dbReference type="PRINTS" id="PR00081">
    <property type="entry name" value="GDHRDH"/>
</dbReference>
<dbReference type="GeneID" id="20808885"/>
<evidence type="ECO:0000313" key="1">
    <source>
        <dbReference type="EMBL" id="ETV79630.1"/>
    </source>
</evidence>
<dbReference type="EMBL" id="KI913127">
    <property type="protein sequence ID" value="ETV79630.1"/>
    <property type="molecule type" value="Genomic_DNA"/>
</dbReference>
<dbReference type="STRING" id="112090.W4GIW2"/>
<sequence>MMAARTLRSTSRRHLPWNYTMQRYFTSKKCALIVGAGDSTGAAIARAFAVDGFLVCCVRRDGVKVQELVESIRKAGHDAEGFGVDCRDESNVQNLVEDIERRLGPIDVAVFNVGANVRFSITDTTARVYRKVWEMACFSGFLMGKEVASRMLPRGRGTILFTGATASVRGSAGFAAFASAKFGLRALSQSMARELGPRGLHVAHLIVDGAIDTPWIHENFPEAKAKLVQQGLVRPQDIAALYVQVHHQPKTAWTHELDVRPWVETW</sequence>
<dbReference type="SUPFAM" id="SSF51735">
    <property type="entry name" value="NAD(P)-binding Rossmann-fold domains"/>
    <property type="match status" value="1"/>
</dbReference>
<name>W4GIW2_APHAT</name>
<dbReference type="RefSeq" id="XP_009830566.1">
    <property type="nucleotide sequence ID" value="XM_009832264.1"/>
</dbReference>
<gene>
    <name evidence="1" type="ORF">H257_06889</name>
</gene>
<dbReference type="PANTHER" id="PTHR43431:SF7">
    <property type="entry name" value="OXIDOREDUCTASE, SHORT CHAIN DEHYDROGENASE_REDUCTASE FAMILY (AFU_ORTHOLOGUE AFUA_5G14000)"/>
    <property type="match status" value="1"/>
</dbReference>
<accession>W4GIW2</accession>
<dbReference type="OrthoDB" id="5399006at2759"/>
<organism evidence="1">
    <name type="scientific">Aphanomyces astaci</name>
    <name type="common">Crayfish plague agent</name>
    <dbReference type="NCBI Taxonomy" id="112090"/>
    <lineage>
        <taxon>Eukaryota</taxon>
        <taxon>Sar</taxon>
        <taxon>Stramenopiles</taxon>
        <taxon>Oomycota</taxon>
        <taxon>Saprolegniomycetes</taxon>
        <taxon>Saprolegniales</taxon>
        <taxon>Verrucalvaceae</taxon>
        <taxon>Aphanomyces</taxon>
    </lineage>
</organism>
<evidence type="ECO:0008006" key="2">
    <source>
        <dbReference type="Google" id="ProtNLM"/>
    </source>
</evidence>
<dbReference type="InterPro" id="IPR036291">
    <property type="entry name" value="NAD(P)-bd_dom_sf"/>
</dbReference>
<protein>
    <recommendedName>
        <fullName evidence="2">Short-chain dehydrogenase</fullName>
    </recommendedName>
</protein>
<dbReference type="Pfam" id="PF00106">
    <property type="entry name" value="adh_short"/>
    <property type="match status" value="1"/>
</dbReference>